<organism evidence="7 8">
    <name type="scientific">Actinophytocola xinjiangensis</name>
    <dbReference type="NCBI Taxonomy" id="485602"/>
    <lineage>
        <taxon>Bacteria</taxon>
        <taxon>Bacillati</taxon>
        <taxon>Actinomycetota</taxon>
        <taxon>Actinomycetes</taxon>
        <taxon>Pseudonocardiales</taxon>
        <taxon>Pseudonocardiaceae</taxon>
    </lineage>
</organism>
<feature type="compositionally biased region" description="Acidic residues" evidence="3">
    <location>
        <begin position="177"/>
        <end position="186"/>
    </location>
</feature>
<name>A0A7Z1AU99_9PSEU</name>
<evidence type="ECO:0000256" key="1">
    <source>
        <dbReference type="ARBA" id="ARBA00000022"/>
    </source>
</evidence>
<evidence type="ECO:0000259" key="5">
    <source>
        <dbReference type="Pfam" id="PF24644"/>
    </source>
</evidence>
<comment type="catalytic activity">
    <reaction evidence="1">
        <text>5-amino-6-(5-phospho-D-ribosylamino)uracil + H2O = 5,6-diaminouracil + D-ribose 5-phosphate</text>
        <dbReference type="Rhea" id="RHEA:55020"/>
        <dbReference type="ChEBI" id="CHEBI:15377"/>
        <dbReference type="ChEBI" id="CHEBI:46252"/>
        <dbReference type="ChEBI" id="CHEBI:58453"/>
        <dbReference type="ChEBI" id="CHEBI:78346"/>
    </reaction>
</comment>
<dbReference type="Pfam" id="PF24645">
    <property type="entry name" value="DUF7639"/>
    <property type="match status" value="1"/>
</dbReference>
<dbReference type="Proteomes" id="UP000185696">
    <property type="component" value="Unassembled WGS sequence"/>
</dbReference>
<dbReference type="InterPro" id="IPR056055">
    <property type="entry name" value="DUF7638"/>
</dbReference>
<evidence type="ECO:0000256" key="2">
    <source>
        <dbReference type="ARBA" id="ARBA00000751"/>
    </source>
</evidence>
<dbReference type="EMBL" id="MSIF01000037">
    <property type="protein sequence ID" value="OLF04823.1"/>
    <property type="molecule type" value="Genomic_DNA"/>
</dbReference>
<sequence>MGRRRTWRVVDGERVEGTWRPAFIHNIDTYYLTDLVVYADGLVDCWGLVTVDELAEKLAEGWVATDLPEGALASADGIGAWRFDRSWSTLTARRLLGEVRDEIDQLNDRPDSTARCLAVLDVFRADPTEANRAALRRAFEAIPEHRRRYALGDMDLRDRPLRILAAGPGNPVLPDADGSEEPETVTEELHAEALADIADLTADLDRRERPPAEPAETSVLISETHFPRGWPADAGVLVLRNEFPAPVTAGDRTYPTVAHAYWALAVAGEPARQEVLAAANGYAAAHAGERAPAHPGWNQRRTAVMADLLRHKFAQHPDLATALLATGTSRLIYATGDPFWGQLGDRGHNWLGRLLELVRAELAVSAT</sequence>
<proteinExistence type="predicted"/>
<gene>
    <name evidence="7" type="ORF">BLA60_38920</name>
</gene>
<comment type="catalytic activity">
    <reaction evidence="2">
        <text>2,5-diamino-6-hydroxy-4-(5-phosphoribosylamino)-pyrimidine + H2O = 2,5,6-triamino-4-hydroxypyrimidine + D-ribose 5-phosphate</text>
        <dbReference type="Rhea" id="RHEA:23436"/>
        <dbReference type="ChEBI" id="CHEBI:15377"/>
        <dbReference type="ChEBI" id="CHEBI:58614"/>
        <dbReference type="ChEBI" id="CHEBI:78346"/>
        <dbReference type="ChEBI" id="CHEBI:137796"/>
    </reaction>
</comment>
<dbReference type="SUPFAM" id="SSF143990">
    <property type="entry name" value="YbiA-like"/>
    <property type="match status" value="1"/>
</dbReference>
<dbReference type="Pfam" id="PF08719">
    <property type="entry name" value="NADAR"/>
    <property type="match status" value="1"/>
</dbReference>
<dbReference type="OrthoDB" id="643483at2"/>
<feature type="domain" description="DUF7638" evidence="5">
    <location>
        <begin position="5"/>
        <end position="110"/>
    </location>
</feature>
<dbReference type="Gene3D" id="1.10.357.40">
    <property type="entry name" value="YbiA-like"/>
    <property type="match status" value="1"/>
</dbReference>
<evidence type="ECO:0000259" key="4">
    <source>
        <dbReference type="Pfam" id="PF08719"/>
    </source>
</evidence>
<dbReference type="InterPro" id="IPR037238">
    <property type="entry name" value="YbiA-like_sf"/>
</dbReference>
<dbReference type="InterPro" id="IPR012816">
    <property type="entry name" value="NADAR"/>
</dbReference>
<accession>A0A7Z1AU99</accession>
<dbReference type="CDD" id="cd15457">
    <property type="entry name" value="NADAR"/>
    <property type="match status" value="1"/>
</dbReference>
<evidence type="ECO:0000313" key="8">
    <source>
        <dbReference type="Proteomes" id="UP000185696"/>
    </source>
</evidence>
<feature type="domain" description="NADAR" evidence="4">
    <location>
        <begin position="245"/>
        <end position="362"/>
    </location>
</feature>
<reference evidence="7 8" key="1">
    <citation type="submission" date="2016-12" db="EMBL/GenBank/DDBJ databases">
        <title>The draft genome sequence of Actinophytocola xinjiangensis.</title>
        <authorList>
            <person name="Wang W."/>
            <person name="Yuan L."/>
        </authorList>
    </citation>
    <scope>NUCLEOTIDE SEQUENCE [LARGE SCALE GENOMIC DNA]</scope>
    <source>
        <strain evidence="7 8">CGMCC 4.4663</strain>
    </source>
</reference>
<dbReference type="RefSeq" id="WP_075138113.1">
    <property type="nucleotide sequence ID" value="NZ_MSIF01000037.1"/>
</dbReference>
<dbReference type="InterPro" id="IPR056056">
    <property type="entry name" value="DUF7639"/>
</dbReference>
<feature type="region of interest" description="Disordered" evidence="3">
    <location>
        <begin position="167"/>
        <end position="186"/>
    </location>
</feature>
<evidence type="ECO:0000256" key="3">
    <source>
        <dbReference type="SAM" id="MobiDB-lite"/>
    </source>
</evidence>
<evidence type="ECO:0000259" key="6">
    <source>
        <dbReference type="Pfam" id="PF24645"/>
    </source>
</evidence>
<keyword evidence="8" id="KW-1185">Reference proteome</keyword>
<feature type="domain" description="DUF7639" evidence="6">
    <location>
        <begin position="111"/>
        <end position="203"/>
    </location>
</feature>
<dbReference type="AlphaFoldDB" id="A0A7Z1AU99"/>
<evidence type="ECO:0008006" key="9">
    <source>
        <dbReference type="Google" id="ProtNLM"/>
    </source>
</evidence>
<evidence type="ECO:0000313" key="7">
    <source>
        <dbReference type="EMBL" id="OLF04823.1"/>
    </source>
</evidence>
<dbReference type="Pfam" id="PF24644">
    <property type="entry name" value="DUF7638"/>
    <property type="match status" value="1"/>
</dbReference>
<comment type="caution">
    <text evidence="7">The sequence shown here is derived from an EMBL/GenBank/DDBJ whole genome shotgun (WGS) entry which is preliminary data.</text>
</comment>
<protein>
    <recommendedName>
        <fullName evidence="9">Riboflavin biosynthesis intermediates N-glycosidase</fullName>
    </recommendedName>
</protein>